<reference evidence="3" key="1">
    <citation type="journal article" date="2021" name="Cell">
        <title>Tracing the genetic footprints of vertebrate landing in non-teleost ray-finned fishes.</title>
        <authorList>
            <person name="Bi X."/>
            <person name="Wang K."/>
            <person name="Yang L."/>
            <person name="Pan H."/>
            <person name="Jiang H."/>
            <person name="Wei Q."/>
            <person name="Fang M."/>
            <person name="Yu H."/>
            <person name="Zhu C."/>
            <person name="Cai Y."/>
            <person name="He Y."/>
            <person name="Gan X."/>
            <person name="Zeng H."/>
            <person name="Yu D."/>
            <person name="Zhu Y."/>
            <person name="Jiang H."/>
            <person name="Qiu Q."/>
            <person name="Yang H."/>
            <person name="Zhang Y.E."/>
            <person name="Wang W."/>
            <person name="Zhu M."/>
            <person name="He S."/>
            <person name="Zhang G."/>
        </authorList>
    </citation>
    <scope>NUCLEOTIDE SEQUENCE</scope>
    <source>
        <strain evidence="3">Pddl_001</strain>
    </source>
</reference>
<feature type="compositionally biased region" description="Polar residues" evidence="1">
    <location>
        <begin position="379"/>
        <end position="390"/>
    </location>
</feature>
<evidence type="ECO:0000313" key="4">
    <source>
        <dbReference type="Proteomes" id="UP001166093"/>
    </source>
</evidence>
<evidence type="ECO:0000313" key="3">
    <source>
        <dbReference type="EMBL" id="MBN3272261.1"/>
    </source>
</evidence>
<proteinExistence type="predicted"/>
<evidence type="ECO:0000256" key="1">
    <source>
        <dbReference type="SAM" id="MobiDB-lite"/>
    </source>
</evidence>
<feature type="region of interest" description="Disordered" evidence="1">
    <location>
        <begin position="216"/>
        <end position="250"/>
    </location>
</feature>
<feature type="region of interest" description="Disordered" evidence="1">
    <location>
        <begin position="369"/>
        <end position="416"/>
    </location>
</feature>
<feature type="compositionally biased region" description="Acidic residues" evidence="1">
    <location>
        <begin position="235"/>
        <end position="246"/>
    </location>
</feature>
<feature type="domain" description="Fibulin-2" evidence="2">
    <location>
        <begin position="29"/>
        <end position="57"/>
    </location>
</feature>
<dbReference type="Proteomes" id="UP001166093">
    <property type="component" value="Unassembled WGS sequence"/>
</dbReference>
<comment type="caution">
    <text evidence="3">The sequence shown here is derived from an EMBL/GenBank/DDBJ whole genome shotgun (WGS) entry which is preliminary data.</text>
</comment>
<feature type="non-terminal residue" evidence="3">
    <location>
        <position position="416"/>
    </location>
</feature>
<feature type="non-terminal residue" evidence="3">
    <location>
        <position position="1"/>
    </location>
</feature>
<sequence length="416" mass="46943">MQTGCTCEGYQYYDCLNAGFRNGKVPESKSYFVDFGSTECSCPKGGGRISCHFIPCPEIPQNCIDLSEPADGCTQCERIGCVNEDQKYEAGHTFQMDPCKVCHCPNAGGELMCYPVPDCDPNKKTAFPATAEENVSEKHYNDPYAYDQDASELLPKESNMSRDRLLPLFKTGNPSTAENEDYYFTHTDTGTTTEYDLPAPTSSAVISVSYLETPAPYENQDGQEAQERSETIATQEEEEEEEEVEYREDTTKSPLIYETTQGAQEVRKSGETVPETQYEQEERLPLAEVAVAEEHNETVVTLDKNITETGSDEKEVTYFIDQEPERMRNVVNEQISNHTEEKDFSEHEKWDRKHEQVVFPAVKFIPTSQPPVIVKASDRQISNKQSQTLSHYEREEEEGMNSVDSLPASHEGEEHA</sequence>
<dbReference type="InterPro" id="IPR056612">
    <property type="entry name" value="FIBL-2_dom"/>
</dbReference>
<protein>
    <submittedName>
        <fullName evidence="3">FBLN2 protein</fullName>
    </submittedName>
</protein>
<evidence type="ECO:0000259" key="2">
    <source>
        <dbReference type="Pfam" id="PF24532"/>
    </source>
</evidence>
<organism evidence="3 4">
    <name type="scientific">Polyodon spathula</name>
    <name type="common">North American paddlefish</name>
    <name type="synonym">Squalus spathula</name>
    <dbReference type="NCBI Taxonomy" id="7913"/>
    <lineage>
        <taxon>Eukaryota</taxon>
        <taxon>Metazoa</taxon>
        <taxon>Chordata</taxon>
        <taxon>Craniata</taxon>
        <taxon>Vertebrata</taxon>
        <taxon>Euteleostomi</taxon>
        <taxon>Actinopterygii</taxon>
        <taxon>Chondrostei</taxon>
        <taxon>Acipenseriformes</taxon>
        <taxon>Polyodontidae</taxon>
        <taxon>Polyodon</taxon>
    </lineage>
</organism>
<dbReference type="Pfam" id="PF24532">
    <property type="entry name" value="FIBL-2"/>
    <property type="match status" value="1"/>
</dbReference>
<dbReference type="EMBL" id="JAAWVQ010018153">
    <property type="protein sequence ID" value="MBN3272261.1"/>
    <property type="molecule type" value="Genomic_DNA"/>
</dbReference>
<keyword evidence="4" id="KW-1185">Reference proteome</keyword>
<gene>
    <name evidence="3" type="primary">Fbln2_1</name>
    <name evidence="3" type="ORF">GTO93_0020931</name>
</gene>
<accession>A0ABS2XDR7</accession>
<name>A0ABS2XDR7_POLSP</name>